<feature type="chain" id="PRO_5015490349" description="Zonadhesin" evidence="2">
    <location>
        <begin position="25"/>
        <end position="170"/>
    </location>
</feature>
<name>A0A2S2PD70_SCHGA</name>
<feature type="signal peptide" evidence="2">
    <location>
        <begin position="1"/>
        <end position="24"/>
    </location>
</feature>
<keyword evidence="2" id="KW-0732">Signal</keyword>
<accession>A0A2S2PD70</accession>
<proteinExistence type="predicted"/>
<feature type="compositionally biased region" description="Polar residues" evidence="1">
    <location>
        <begin position="27"/>
        <end position="46"/>
    </location>
</feature>
<dbReference type="AlphaFoldDB" id="A0A2S2PD70"/>
<protein>
    <recommendedName>
        <fullName evidence="4">Zonadhesin</fullName>
    </recommendedName>
</protein>
<reference evidence="3" key="1">
    <citation type="submission" date="2018-04" db="EMBL/GenBank/DDBJ databases">
        <title>Transcriptome of Schizaphis graminum biotype I.</title>
        <authorList>
            <person name="Scully E.D."/>
            <person name="Geib S.M."/>
            <person name="Palmer N.A."/>
            <person name="Koch K."/>
            <person name="Bradshaw J."/>
            <person name="Heng-Moss T."/>
            <person name="Sarath G."/>
        </authorList>
    </citation>
    <scope>NUCLEOTIDE SEQUENCE</scope>
</reference>
<evidence type="ECO:0000256" key="1">
    <source>
        <dbReference type="SAM" id="MobiDB-lite"/>
    </source>
</evidence>
<gene>
    <name evidence="3" type="ORF">g.60225</name>
</gene>
<evidence type="ECO:0008006" key="4">
    <source>
        <dbReference type="Google" id="ProtNLM"/>
    </source>
</evidence>
<evidence type="ECO:0000256" key="2">
    <source>
        <dbReference type="SAM" id="SignalP"/>
    </source>
</evidence>
<evidence type="ECO:0000313" key="3">
    <source>
        <dbReference type="EMBL" id="MBY27401.1"/>
    </source>
</evidence>
<dbReference type="EMBL" id="GGMR01014782">
    <property type="protein sequence ID" value="MBY27401.1"/>
    <property type="molecule type" value="Transcribed_RNA"/>
</dbReference>
<feature type="region of interest" description="Disordered" evidence="1">
    <location>
        <begin position="27"/>
        <end position="47"/>
    </location>
</feature>
<organism evidence="3">
    <name type="scientific">Schizaphis graminum</name>
    <name type="common">Green bug aphid</name>
    <dbReference type="NCBI Taxonomy" id="13262"/>
    <lineage>
        <taxon>Eukaryota</taxon>
        <taxon>Metazoa</taxon>
        <taxon>Ecdysozoa</taxon>
        <taxon>Arthropoda</taxon>
        <taxon>Hexapoda</taxon>
        <taxon>Insecta</taxon>
        <taxon>Pterygota</taxon>
        <taxon>Neoptera</taxon>
        <taxon>Paraneoptera</taxon>
        <taxon>Hemiptera</taxon>
        <taxon>Sternorrhyncha</taxon>
        <taxon>Aphidomorpha</taxon>
        <taxon>Aphidoidea</taxon>
        <taxon>Aphididae</taxon>
        <taxon>Aphidini</taxon>
        <taxon>Schizaphis</taxon>
    </lineage>
</organism>
<sequence>MKTWLNLMISAAVAIVVVGPLVNAKPASQNPVDDNQSSPAKQSSDTGFPISHIEHVVNSDTNADVNTTKITSSANIAAETSKPNNITAITFIEETAKPTTTYATIIEEKTMVNAMTIVNVETVAENQTTDNQTTTESGYLITRFIINPKIFTKVNPNNDNSPAVSNESTS</sequence>